<dbReference type="CDD" id="cd00130">
    <property type="entry name" value="PAS"/>
    <property type="match status" value="1"/>
</dbReference>
<dbReference type="AlphaFoldDB" id="A0A9J7BK26"/>
<evidence type="ECO:0000259" key="5">
    <source>
        <dbReference type="PROSITE" id="PS50112"/>
    </source>
</evidence>
<dbReference type="InterPro" id="IPR035965">
    <property type="entry name" value="PAS-like_dom_sf"/>
</dbReference>
<dbReference type="SUPFAM" id="SSF58104">
    <property type="entry name" value="Methyl-accepting chemotaxis protein (MCP) signaling domain"/>
    <property type="match status" value="1"/>
</dbReference>
<dbReference type="RefSeq" id="WP_260791236.1">
    <property type="nucleotide sequence ID" value="NZ_CP093313.1"/>
</dbReference>
<dbReference type="SMART" id="SM00283">
    <property type="entry name" value="MA"/>
    <property type="match status" value="1"/>
</dbReference>
<feature type="domain" description="Methyl-accepting transducer" evidence="4">
    <location>
        <begin position="271"/>
        <end position="507"/>
    </location>
</feature>
<dbReference type="InterPro" id="IPR001610">
    <property type="entry name" value="PAC"/>
</dbReference>
<dbReference type="NCBIfam" id="TIGR00229">
    <property type="entry name" value="sensory_box"/>
    <property type="match status" value="1"/>
</dbReference>
<keyword evidence="1 2" id="KW-0807">Transducer</keyword>
<dbReference type="PANTHER" id="PTHR32089">
    <property type="entry name" value="METHYL-ACCEPTING CHEMOTAXIS PROTEIN MCPB"/>
    <property type="match status" value="1"/>
</dbReference>
<keyword evidence="7" id="KW-1185">Reference proteome</keyword>
<dbReference type="Pfam" id="PF00015">
    <property type="entry name" value="MCPsignal"/>
    <property type="match status" value="1"/>
</dbReference>
<dbReference type="GO" id="GO:0016020">
    <property type="term" value="C:membrane"/>
    <property type="evidence" value="ECO:0007669"/>
    <property type="project" value="InterPro"/>
</dbReference>
<organism evidence="6 7">
    <name type="scientific">Occallatibacter riparius</name>
    <dbReference type="NCBI Taxonomy" id="1002689"/>
    <lineage>
        <taxon>Bacteria</taxon>
        <taxon>Pseudomonadati</taxon>
        <taxon>Acidobacteriota</taxon>
        <taxon>Terriglobia</taxon>
        <taxon>Terriglobales</taxon>
        <taxon>Acidobacteriaceae</taxon>
        <taxon>Occallatibacter</taxon>
    </lineage>
</organism>
<dbReference type="Proteomes" id="UP001059380">
    <property type="component" value="Chromosome"/>
</dbReference>
<evidence type="ECO:0000259" key="4">
    <source>
        <dbReference type="PROSITE" id="PS50111"/>
    </source>
</evidence>
<dbReference type="PANTHER" id="PTHR32089:SF112">
    <property type="entry name" value="LYSOZYME-LIKE PROTEIN-RELATED"/>
    <property type="match status" value="1"/>
</dbReference>
<accession>A0A9J7BK26</accession>
<evidence type="ECO:0000313" key="7">
    <source>
        <dbReference type="Proteomes" id="UP001059380"/>
    </source>
</evidence>
<dbReference type="InterPro" id="IPR000014">
    <property type="entry name" value="PAS"/>
</dbReference>
<dbReference type="PROSITE" id="PS50112">
    <property type="entry name" value="PAS"/>
    <property type="match status" value="1"/>
</dbReference>
<evidence type="ECO:0000256" key="2">
    <source>
        <dbReference type="PROSITE-ProRule" id="PRU00284"/>
    </source>
</evidence>
<feature type="domain" description="PAS" evidence="5">
    <location>
        <begin position="25"/>
        <end position="76"/>
    </location>
</feature>
<reference evidence="6" key="1">
    <citation type="submission" date="2021-04" db="EMBL/GenBank/DDBJ databases">
        <title>Phylogenetic analysis of Acidobacteriaceae.</title>
        <authorList>
            <person name="Qiu L."/>
            <person name="Zhang Q."/>
        </authorList>
    </citation>
    <scope>NUCLEOTIDE SEQUENCE</scope>
    <source>
        <strain evidence="6">DSM 25168</strain>
    </source>
</reference>
<evidence type="ECO:0000313" key="6">
    <source>
        <dbReference type="EMBL" id="UWZ82130.1"/>
    </source>
</evidence>
<protein>
    <submittedName>
        <fullName evidence="6">Methyl-accepting chemotaxis protein</fullName>
    </submittedName>
</protein>
<dbReference type="SMART" id="SM00086">
    <property type="entry name" value="PAC"/>
    <property type="match status" value="1"/>
</dbReference>
<dbReference type="KEGG" id="orp:MOP44_16290"/>
<dbReference type="Gene3D" id="3.30.450.20">
    <property type="entry name" value="PAS domain"/>
    <property type="match status" value="1"/>
</dbReference>
<dbReference type="Gene3D" id="1.10.287.950">
    <property type="entry name" value="Methyl-accepting chemotaxis protein"/>
    <property type="match status" value="1"/>
</dbReference>
<feature type="transmembrane region" description="Helical" evidence="3">
    <location>
        <begin position="190"/>
        <end position="214"/>
    </location>
</feature>
<proteinExistence type="predicted"/>
<dbReference type="InterPro" id="IPR013655">
    <property type="entry name" value="PAS_fold_3"/>
</dbReference>
<feature type="transmembrane region" description="Helical" evidence="3">
    <location>
        <begin position="166"/>
        <end position="184"/>
    </location>
</feature>
<dbReference type="CDD" id="cd11386">
    <property type="entry name" value="MCP_signal"/>
    <property type="match status" value="1"/>
</dbReference>
<name>A0A9J7BK26_9BACT</name>
<dbReference type="Pfam" id="PF08447">
    <property type="entry name" value="PAS_3"/>
    <property type="match status" value="1"/>
</dbReference>
<keyword evidence="3" id="KW-0812">Transmembrane</keyword>
<dbReference type="EMBL" id="CP093313">
    <property type="protein sequence ID" value="UWZ82130.1"/>
    <property type="molecule type" value="Genomic_DNA"/>
</dbReference>
<dbReference type="GO" id="GO:0007165">
    <property type="term" value="P:signal transduction"/>
    <property type="evidence" value="ECO:0007669"/>
    <property type="project" value="UniProtKB-KW"/>
</dbReference>
<evidence type="ECO:0000256" key="1">
    <source>
        <dbReference type="ARBA" id="ARBA00023224"/>
    </source>
</evidence>
<dbReference type="SUPFAM" id="SSF55785">
    <property type="entry name" value="PYP-like sensor domain (PAS domain)"/>
    <property type="match status" value="1"/>
</dbReference>
<sequence>MKQGIYVSNVETFLPENAFIYSQTDLKGRITHVNGVFAEISGYAVEEMLGKPHNLVRHPDMPAEAFADLWRSLKANRPWQGVVKNRRKDGGFYWVVANISPVRENGRVVGFQSLRGKPTREQIQAAADAYRRLREGDRTLRIEEGRVVRVRPEWVERIAQPGRQMGIALALTLLSSCAGIALSFTAHKGWLSIAAAIVFGLSGVAAGLGGAYTLPKLRRRLAGIESQLDHILSTGDLTRTGAMGMADEPISRKLTLLLTWVQSTFQCIQDAVGPVETGTQRILDSILKIQSAAESQNKSTSSVAAATAELELTIREVSEHLQTTESAVVDSGSRATEGAGLSEQAVTRIGDLSNAIKDAARDVEALSASSAEVGEVARLIREITEQTNLLALNASIEAARAGQAGRGFAVVANEVRSLADRTRAATGRIDELLSTIKGDSDRAITGMHAGTSKVDDGVSLVREAHTTLVGIDGLMSGAVKRVSEIASASSQQTIAMNEISSNIHQVAAMTEQNVGAVHTATDLIAGLSPMVDRVKKSVAQYTV</sequence>
<dbReference type="PROSITE" id="PS50111">
    <property type="entry name" value="CHEMOTAXIS_TRANSDUC_2"/>
    <property type="match status" value="1"/>
</dbReference>
<keyword evidence="3" id="KW-0472">Membrane</keyword>
<keyword evidence="3" id="KW-1133">Transmembrane helix</keyword>
<gene>
    <name evidence="6" type="ORF">MOP44_16290</name>
</gene>
<dbReference type="InterPro" id="IPR004089">
    <property type="entry name" value="MCPsignal_dom"/>
</dbReference>
<evidence type="ECO:0000256" key="3">
    <source>
        <dbReference type="SAM" id="Phobius"/>
    </source>
</evidence>